<dbReference type="FunFam" id="3.15.10.30:FF:000001">
    <property type="entry name" value="Takeout-like protein 1"/>
    <property type="match status" value="1"/>
</dbReference>
<evidence type="ECO:0000256" key="1">
    <source>
        <dbReference type="ARBA" id="ARBA00022729"/>
    </source>
</evidence>
<keyword evidence="2" id="KW-0090">Biological rhythms</keyword>
<reference evidence="5" key="1">
    <citation type="submission" date="2020-05" db="UniProtKB">
        <authorList>
            <consortium name="EnsemblMetazoa"/>
        </authorList>
    </citation>
    <scope>IDENTIFICATION</scope>
    <source>
        <strain evidence="5">USDA</strain>
    </source>
</reference>
<dbReference type="EnsemblMetazoa" id="SCAU006745-RA">
    <property type="protein sequence ID" value="SCAU006745-PA"/>
    <property type="gene ID" value="SCAU006745"/>
</dbReference>
<name>A0A1I8PC62_STOCA</name>
<evidence type="ECO:0000313" key="6">
    <source>
        <dbReference type="Proteomes" id="UP000095300"/>
    </source>
</evidence>
<dbReference type="OrthoDB" id="8175281at2759"/>
<keyword evidence="1 4" id="KW-0732">Signal</keyword>
<dbReference type="Proteomes" id="UP000095300">
    <property type="component" value="Unassembled WGS sequence"/>
</dbReference>
<dbReference type="GO" id="GO:0005615">
    <property type="term" value="C:extracellular space"/>
    <property type="evidence" value="ECO:0007669"/>
    <property type="project" value="TreeGrafter"/>
</dbReference>
<evidence type="ECO:0000256" key="2">
    <source>
        <dbReference type="ARBA" id="ARBA00023108"/>
    </source>
</evidence>
<organism evidence="5 6">
    <name type="scientific">Stomoxys calcitrans</name>
    <name type="common">Stable fly</name>
    <name type="synonym">Conops calcitrans</name>
    <dbReference type="NCBI Taxonomy" id="35570"/>
    <lineage>
        <taxon>Eukaryota</taxon>
        <taxon>Metazoa</taxon>
        <taxon>Ecdysozoa</taxon>
        <taxon>Arthropoda</taxon>
        <taxon>Hexapoda</taxon>
        <taxon>Insecta</taxon>
        <taxon>Pterygota</taxon>
        <taxon>Neoptera</taxon>
        <taxon>Endopterygota</taxon>
        <taxon>Diptera</taxon>
        <taxon>Brachycera</taxon>
        <taxon>Muscomorpha</taxon>
        <taxon>Muscoidea</taxon>
        <taxon>Muscidae</taxon>
        <taxon>Stomoxys</taxon>
    </lineage>
</organism>
<dbReference type="GO" id="GO:0007623">
    <property type="term" value="P:circadian rhythm"/>
    <property type="evidence" value="ECO:0007669"/>
    <property type="project" value="UniProtKB-ARBA"/>
</dbReference>
<feature type="chain" id="PRO_5009326516" description="Hemolymph juvenile hormone binding protein" evidence="4">
    <location>
        <begin position="27"/>
        <end position="274"/>
    </location>
</feature>
<feature type="signal peptide" evidence="4">
    <location>
        <begin position="1"/>
        <end position="26"/>
    </location>
</feature>
<evidence type="ECO:0000256" key="4">
    <source>
        <dbReference type="SAM" id="SignalP"/>
    </source>
</evidence>
<dbReference type="STRING" id="35570.A0A1I8PC62"/>
<dbReference type="InterPro" id="IPR038606">
    <property type="entry name" value="To_sf"/>
</dbReference>
<evidence type="ECO:0000256" key="3">
    <source>
        <dbReference type="ARBA" id="ARBA00060902"/>
    </source>
</evidence>
<accession>A0A1I8PC62</accession>
<protein>
    <recommendedName>
        <fullName evidence="7">Hemolymph juvenile hormone binding protein</fullName>
    </recommendedName>
</protein>
<keyword evidence="6" id="KW-1185">Reference proteome</keyword>
<dbReference type="PANTHER" id="PTHR11008:SF25">
    <property type="entry name" value="IP09473P-RELATED"/>
    <property type="match status" value="1"/>
</dbReference>
<dbReference type="PANTHER" id="PTHR11008">
    <property type="entry name" value="PROTEIN TAKEOUT-LIKE PROTEIN"/>
    <property type="match status" value="1"/>
</dbReference>
<dbReference type="VEuPathDB" id="VectorBase:SCAU006745"/>
<sequence length="274" mass="31503">MHLLRILPTIALGIIYCLCSVQSSVGFEYFKEKPSYLETCKIYEPEFTKCSTRSVQAFLTEIFNERVPEVNAVLGKLEPLKLDRLNFKQDNNEAATIRATLTDLMVSGLSKIQVTESRVSKKDFGWLTKLFLPNFKLEGQYKMDGRILLLPLNGEGHMIIDIDSMNITMRTKTRLIEKGGFTFYNVTEIKVDVDAKKMFTRFDNLFGGSNKEIEDSTNESFNKNWRDFFEALRPLITDTVNKVMFKLISKVFLLYPANFFVSDIPAPEKFYGAK</sequence>
<comment type="similarity">
    <text evidence="3">Belongs to the TO family.</text>
</comment>
<dbReference type="InterPro" id="IPR010562">
    <property type="entry name" value="Haemolymph_juvenile_hormone-bd"/>
</dbReference>
<dbReference type="SMART" id="SM00700">
    <property type="entry name" value="JHBP"/>
    <property type="match status" value="1"/>
</dbReference>
<gene>
    <name evidence="5" type="primary">106087922</name>
</gene>
<evidence type="ECO:0000313" key="5">
    <source>
        <dbReference type="EnsemblMetazoa" id="SCAU006745-PA"/>
    </source>
</evidence>
<evidence type="ECO:0008006" key="7">
    <source>
        <dbReference type="Google" id="ProtNLM"/>
    </source>
</evidence>
<dbReference type="AlphaFoldDB" id="A0A1I8PC62"/>
<dbReference type="Gene3D" id="3.15.10.30">
    <property type="entry name" value="Haemolymph juvenile hormone binding protein"/>
    <property type="match status" value="1"/>
</dbReference>
<proteinExistence type="inferred from homology"/>
<dbReference type="Pfam" id="PF06585">
    <property type="entry name" value="JHBP"/>
    <property type="match status" value="1"/>
</dbReference>